<dbReference type="Proteomes" id="UP000837857">
    <property type="component" value="Chromosome 12"/>
</dbReference>
<dbReference type="EMBL" id="OW152824">
    <property type="protein sequence ID" value="CAH2040883.1"/>
    <property type="molecule type" value="Genomic_DNA"/>
</dbReference>
<gene>
    <name evidence="2" type="ORF">IPOD504_LOCUS2871</name>
</gene>
<keyword evidence="3" id="KW-1185">Reference proteome</keyword>
<feature type="compositionally biased region" description="Basic and acidic residues" evidence="1">
    <location>
        <begin position="11"/>
        <end position="22"/>
    </location>
</feature>
<reference evidence="2" key="1">
    <citation type="submission" date="2022-03" db="EMBL/GenBank/DDBJ databases">
        <authorList>
            <person name="Martin H S."/>
        </authorList>
    </citation>
    <scope>NUCLEOTIDE SEQUENCE</scope>
</reference>
<feature type="region of interest" description="Disordered" evidence="1">
    <location>
        <begin position="1"/>
        <end position="22"/>
    </location>
</feature>
<proteinExistence type="predicted"/>
<evidence type="ECO:0000256" key="1">
    <source>
        <dbReference type="SAM" id="MobiDB-lite"/>
    </source>
</evidence>
<feature type="non-terminal residue" evidence="2">
    <location>
        <position position="100"/>
    </location>
</feature>
<sequence>MNDESVSETSIRGEKWRRQGDKRMDTTNRACVIFEGNIANSDAGFAGVDARRVGARRGGGGWSDPSGPLSHAISEAYTAEASESTGTYIYKMSWRNKMPY</sequence>
<name>A0ABN8HXZ2_9NEOP</name>
<accession>A0ABN8HXZ2</accession>
<protein>
    <submittedName>
        <fullName evidence="2">Uncharacterized protein</fullName>
    </submittedName>
</protein>
<evidence type="ECO:0000313" key="3">
    <source>
        <dbReference type="Proteomes" id="UP000837857"/>
    </source>
</evidence>
<organism evidence="2 3">
    <name type="scientific">Iphiclides podalirius</name>
    <name type="common">scarce swallowtail</name>
    <dbReference type="NCBI Taxonomy" id="110791"/>
    <lineage>
        <taxon>Eukaryota</taxon>
        <taxon>Metazoa</taxon>
        <taxon>Ecdysozoa</taxon>
        <taxon>Arthropoda</taxon>
        <taxon>Hexapoda</taxon>
        <taxon>Insecta</taxon>
        <taxon>Pterygota</taxon>
        <taxon>Neoptera</taxon>
        <taxon>Endopterygota</taxon>
        <taxon>Lepidoptera</taxon>
        <taxon>Glossata</taxon>
        <taxon>Ditrysia</taxon>
        <taxon>Papilionoidea</taxon>
        <taxon>Papilionidae</taxon>
        <taxon>Papilioninae</taxon>
        <taxon>Iphiclides</taxon>
    </lineage>
</organism>
<evidence type="ECO:0000313" key="2">
    <source>
        <dbReference type="EMBL" id="CAH2040883.1"/>
    </source>
</evidence>